<dbReference type="SUPFAM" id="SSF53300">
    <property type="entry name" value="vWA-like"/>
    <property type="match status" value="1"/>
</dbReference>
<dbReference type="EMBL" id="BJYU01000021">
    <property type="protein sequence ID" value="GEO14270.1"/>
    <property type="molecule type" value="Genomic_DNA"/>
</dbReference>
<name>A0A512BQP4_9HYPH</name>
<dbReference type="Proteomes" id="UP000321085">
    <property type="component" value="Unassembled WGS sequence"/>
</dbReference>
<feature type="signal peptide" evidence="1">
    <location>
        <begin position="1"/>
        <end position="25"/>
    </location>
</feature>
<dbReference type="Gene3D" id="3.40.50.410">
    <property type="entry name" value="von Willebrand factor, type A domain"/>
    <property type="match status" value="1"/>
</dbReference>
<dbReference type="OrthoDB" id="9792179at2"/>
<evidence type="ECO:0008006" key="4">
    <source>
        <dbReference type="Google" id="ProtNLM"/>
    </source>
</evidence>
<keyword evidence="3" id="KW-1185">Reference proteome</keyword>
<protein>
    <recommendedName>
        <fullName evidence="4">VWFA domain-containing protein</fullName>
    </recommendedName>
</protein>
<feature type="chain" id="PRO_5022010120" description="VWFA domain-containing protein" evidence="1">
    <location>
        <begin position="26"/>
        <end position="267"/>
    </location>
</feature>
<dbReference type="RefSeq" id="WP_114185892.1">
    <property type="nucleotide sequence ID" value="NZ_BJYU01000021.1"/>
</dbReference>
<proteinExistence type="predicted"/>
<accession>A0A512BQP4</accession>
<reference evidence="2 3" key="1">
    <citation type="submission" date="2019-07" db="EMBL/GenBank/DDBJ databases">
        <title>Whole genome shotgun sequence of Microvirga aerophila NBRC 106136.</title>
        <authorList>
            <person name="Hosoyama A."/>
            <person name="Uohara A."/>
            <person name="Ohji S."/>
            <person name="Ichikawa N."/>
        </authorList>
    </citation>
    <scope>NUCLEOTIDE SEQUENCE [LARGE SCALE GENOMIC DNA]</scope>
    <source>
        <strain evidence="2 3">NBRC 106136</strain>
    </source>
</reference>
<dbReference type="AlphaFoldDB" id="A0A512BQP4"/>
<sequence>MRGIMRGLAALLLGAGFLAGGPSDAWSETEVDVALVLAVDVSLSMEPEEQDLQRQGFVEAFQSPEVHDAIRKGVLGRIAVLYIEWAGAAHQEVVVPWTVIEQPRDGVDFAARLSRSPTRRVGYTSISGAIDFGRGQFRDGAIRSLRQVIDISGDGANNQGRNVTSARDDAVAQGITVNGLPIMLKRPDSFWDIEDLDLYFRDCVIGGLGAFMVPVREKHHFAEAIKAKIVREIAEEMPQRALVQPVQAEPSVHCLAGENRRRQRMGN</sequence>
<evidence type="ECO:0000313" key="2">
    <source>
        <dbReference type="EMBL" id="GEO14270.1"/>
    </source>
</evidence>
<evidence type="ECO:0000313" key="3">
    <source>
        <dbReference type="Proteomes" id="UP000321085"/>
    </source>
</evidence>
<dbReference type="InterPro" id="IPR010607">
    <property type="entry name" value="DUF1194"/>
</dbReference>
<gene>
    <name evidence="2" type="ORF">MAE02_19660</name>
</gene>
<evidence type="ECO:0000256" key="1">
    <source>
        <dbReference type="SAM" id="SignalP"/>
    </source>
</evidence>
<organism evidence="2 3">
    <name type="scientific">Microvirga aerophila</name>
    <dbReference type="NCBI Taxonomy" id="670291"/>
    <lineage>
        <taxon>Bacteria</taxon>
        <taxon>Pseudomonadati</taxon>
        <taxon>Pseudomonadota</taxon>
        <taxon>Alphaproteobacteria</taxon>
        <taxon>Hyphomicrobiales</taxon>
        <taxon>Methylobacteriaceae</taxon>
        <taxon>Microvirga</taxon>
    </lineage>
</organism>
<dbReference type="Pfam" id="PF06707">
    <property type="entry name" value="DUF1194"/>
    <property type="match status" value="1"/>
</dbReference>
<comment type="caution">
    <text evidence="2">The sequence shown here is derived from an EMBL/GenBank/DDBJ whole genome shotgun (WGS) entry which is preliminary data.</text>
</comment>
<dbReference type="InterPro" id="IPR036465">
    <property type="entry name" value="vWFA_dom_sf"/>
</dbReference>
<dbReference type="CDD" id="cd00198">
    <property type="entry name" value="vWFA"/>
    <property type="match status" value="1"/>
</dbReference>
<keyword evidence="1" id="KW-0732">Signal</keyword>